<evidence type="ECO:0000313" key="1">
    <source>
        <dbReference type="EMBL" id="MBE5036867.1"/>
    </source>
</evidence>
<evidence type="ECO:0000313" key="2">
    <source>
        <dbReference type="Proteomes" id="UP000768567"/>
    </source>
</evidence>
<dbReference type="Proteomes" id="UP000768567">
    <property type="component" value="Unassembled WGS sequence"/>
</dbReference>
<dbReference type="Pfam" id="PF05045">
    <property type="entry name" value="RgpF"/>
    <property type="match status" value="1"/>
</dbReference>
<organism evidence="1 2">
    <name type="scientific">Gemmiger gallinarum</name>
    <dbReference type="NCBI Taxonomy" id="2779354"/>
    <lineage>
        <taxon>Bacteria</taxon>
        <taxon>Bacillati</taxon>
        <taxon>Bacillota</taxon>
        <taxon>Clostridia</taxon>
        <taxon>Eubacteriales</taxon>
        <taxon>Gemmiger</taxon>
    </lineage>
</organism>
<sequence length="503" mass="56313">MPGRFVIYFHYDPNGQADNACLFAMRAMRAECSGLLFVTNGRLNDASRAAVEALDVQLLERENTGFDVGAYRDALMLLKQQGLDGIDELILMNYTLAGPVTPLGALFDKMDARPELDFWGLTRHYAMKSRRFKTEYGEVPEHIQSHFIAVRGRLLHSQDFWSYWETMPLPQSYEQSVAGHEARFTRHFADLGYRWDTAAGTDDLKALFVNPVMACPRELLARRGCAFFKRRSFFTPYEDELRRTDGTAAAELYDWLKTETDYPVDDLIRSLLRTQPLAPMAQNLHWNAALPADGRGNDPESIPPVRLILWQPGQPTPEIHPGEILCLYAPPAQAPATPEDWYMQNGDRTLAEEETFRRAAGTVLAAHPLAGIAAPAAPAYGPAYGGRAGEWQRLLPVLRAEAARLGWKTPVAEQPLPLPWGRCVFLKGEAFPDGLPDLNGPAGWWLLPLAAQQAGYGCLTLYTHARAHATPEHLDCALSARQDAKETARDLARILRRRLRGKH</sequence>
<keyword evidence="2" id="KW-1185">Reference proteome</keyword>
<reference evidence="1 2" key="1">
    <citation type="submission" date="2020-10" db="EMBL/GenBank/DDBJ databases">
        <title>ChiBAC.</title>
        <authorList>
            <person name="Zenner C."/>
            <person name="Hitch T.C.A."/>
            <person name="Clavel T."/>
        </authorList>
    </citation>
    <scope>NUCLEOTIDE SEQUENCE [LARGE SCALE GENOMIC DNA]</scope>
    <source>
        <strain evidence="1 2">DSM 109015</strain>
    </source>
</reference>
<protein>
    <recommendedName>
        <fullName evidence="3">Rhamnan synthesis protein F</fullName>
    </recommendedName>
</protein>
<name>A0ABR9R1N1_9FIRM</name>
<accession>A0ABR9R1N1</accession>
<comment type="caution">
    <text evidence="1">The sequence shown here is derived from an EMBL/GenBank/DDBJ whole genome shotgun (WGS) entry which is preliminary data.</text>
</comment>
<dbReference type="InterPro" id="IPR007739">
    <property type="entry name" value="RgpF"/>
</dbReference>
<dbReference type="RefSeq" id="WP_193500145.1">
    <property type="nucleotide sequence ID" value="NZ_JADCKC010000001.1"/>
</dbReference>
<gene>
    <name evidence="1" type="ORF">INF35_03595</name>
</gene>
<proteinExistence type="predicted"/>
<evidence type="ECO:0008006" key="3">
    <source>
        <dbReference type="Google" id="ProtNLM"/>
    </source>
</evidence>
<dbReference type="EMBL" id="JADCKC010000001">
    <property type="protein sequence ID" value="MBE5036867.1"/>
    <property type="molecule type" value="Genomic_DNA"/>
</dbReference>